<dbReference type="Proteomes" id="UP000787472">
    <property type="component" value="Unassembled WGS sequence"/>
</dbReference>
<dbReference type="CDD" id="cd06170">
    <property type="entry name" value="LuxR_C_like"/>
    <property type="match status" value="1"/>
</dbReference>
<dbReference type="FunFam" id="3.40.50.2300:FF:000018">
    <property type="entry name" value="DNA-binding transcriptional regulator NtrC"/>
    <property type="match status" value="1"/>
</dbReference>
<reference evidence="9" key="1">
    <citation type="submission" date="2020-03" db="EMBL/GenBank/DDBJ databases">
        <authorList>
            <person name="Guo F."/>
        </authorList>
    </citation>
    <scope>NUCLEOTIDE SEQUENCE</scope>
    <source>
        <strain evidence="9">JCM 30134</strain>
    </source>
</reference>
<dbReference type="Gene3D" id="3.40.50.2300">
    <property type="match status" value="1"/>
</dbReference>
<evidence type="ECO:0000256" key="2">
    <source>
        <dbReference type="ARBA" id="ARBA00023012"/>
    </source>
</evidence>
<dbReference type="GO" id="GO:0006355">
    <property type="term" value="P:regulation of DNA-templated transcription"/>
    <property type="evidence" value="ECO:0007669"/>
    <property type="project" value="InterPro"/>
</dbReference>
<dbReference type="GO" id="GO:0003677">
    <property type="term" value="F:DNA binding"/>
    <property type="evidence" value="ECO:0007669"/>
    <property type="project" value="UniProtKB-KW"/>
</dbReference>
<dbReference type="SUPFAM" id="SSF46894">
    <property type="entry name" value="C-terminal effector domain of the bipartite response regulators"/>
    <property type="match status" value="1"/>
</dbReference>
<dbReference type="PANTHER" id="PTHR44688:SF16">
    <property type="entry name" value="DNA-BINDING TRANSCRIPTIONAL ACTIVATOR DEVR_DOSR"/>
    <property type="match status" value="1"/>
</dbReference>
<evidence type="ECO:0000313" key="10">
    <source>
        <dbReference type="Proteomes" id="UP000787472"/>
    </source>
</evidence>
<keyword evidence="5" id="KW-0804">Transcription</keyword>
<dbReference type="PROSITE" id="PS00622">
    <property type="entry name" value="HTH_LUXR_1"/>
    <property type="match status" value="1"/>
</dbReference>
<dbReference type="RefSeq" id="WP_167183464.1">
    <property type="nucleotide sequence ID" value="NZ_JAAONZ010000003.1"/>
</dbReference>
<evidence type="ECO:0000256" key="4">
    <source>
        <dbReference type="ARBA" id="ARBA00023125"/>
    </source>
</evidence>
<sequence>MAAAPSEFVYVIDNDAGVRSGLVDTLIAEGLAVKTYDSGKACIDALSTDSQGCMILDLNMPGINGLQLQELLNDRSIHLPIIYVSGQAKVSAAVEAMKKGAIEFLEKPLDPDQLLRAVYRALEIGRENRQRHQQLSKTRQRIDSLSKRELQVMNLLVTGDATKVIADKLNISPRTVEVHRHHIMTKMNTRTLAQLVQMVMQVRGS</sequence>
<dbReference type="Pfam" id="PF00196">
    <property type="entry name" value="GerE"/>
    <property type="match status" value="1"/>
</dbReference>
<dbReference type="InterPro" id="IPR000792">
    <property type="entry name" value="Tscrpt_reg_LuxR_C"/>
</dbReference>
<dbReference type="InterPro" id="IPR036388">
    <property type="entry name" value="WH-like_DNA-bd_sf"/>
</dbReference>
<dbReference type="InterPro" id="IPR001789">
    <property type="entry name" value="Sig_transdc_resp-reg_receiver"/>
</dbReference>
<evidence type="ECO:0000313" key="9">
    <source>
        <dbReference type="EMBL" id="NHO65179.1"/>
    </source>
</evidence>
<dbReference type="PROSITE" id="PS50043">
    <property type="entry name" value="HTH_LUXR_2"/>
    <property type="match status" value="1"/>
</dbReference>
<dbReference type="SMART" id="SM00448">
    <property type="entry name" value="REC"/>
    <property type="match status" value="1"/>
</dbReference>
<comment type="caution">
    <text evidence="9">The sequence shown here is derived from an EMBL/GenBank/DDBJ whole genome shotgun (WGS) entry which is preliminary data.</text>
</comment>
<dbReference type="Pfam" id="PF00072">
    <property type="entry name" value="Response_reg"/>
    <property type="match status" value="1"/>
</dbReference>
<dbReference type="PRINTS" id="PR00038">
    <property type="entry name" value="HTHLUXR"/>
</dbReference>
<keyword evidence="4" id="KW-0238">DNA-binding</keyword>
<feature type="modified residue" description="4-aspartylphosphate" evidence="6">
    <location>
        <position position="57"/>
    </location>
</feature>
<dbReference type="EMBL" id="JAAONZ010000003">
    <property type="protein sequence ID" value="NHO65179.1"/>
    <property type="molecule type" value="Genomic_DNA"/>
</dbReference>
<dbReference type="InterPro" id="IPR011006">
    <property type="entry name" value="CheY-like_superfamily"/>
</dbReference>
<gene>
    <name evidence="9" type="ORF">G8770_06440</name>
</gene>
<organism evidence="9 10">
    <name type="scientific">Pseudomaricurvus hydrocarbonicus</name>
    <dbReference type="NCBI Taxonomy" id="1470433"/>
    <lineage>
        <taxon>Bacteria</taxon>
        <taxon>Pseudomonadati</taxon>
        <taxon>Pseudomonadota</taxon>
        <taxon>Gammaproteobacteria</taxon>
        <taxon>Cellvibrionales</taxon>
        <taxon>Cellvibrionaceae</taxon>
        <taxon>Pseudomaricurvus</taxon>
    </lineage>
</organism>
<keyword evidence="10" id="KW-1185">Reference proteome</keyword>
<dbReference type="InterPro" id="IPR016032">
    <property type="entry name" value="Sig_transdc_resp-reg_C-effctor"/>
</dbReference>
<dbReference type="AlphaFoldDB" id="A0A9E5JTU0"/>
<evidence type="ECO:0000256" key="5">
    <source>
        <dbReference type="ARBA" id="ARBA00023163"/>
    </source>
</evidence>
<feature type="domain" description="Response regulatory" evidence="8">
    <location>
        <begin position="8"/>
        <end position="122"/>
    </location>
</feature>
<evidence type="ECO:0000259" key="8">
    <source>
        <dbReference type="PROSITE" id="PS50110"/>
    </source>
</evidence>
<keyword evidence="3" id="KW-0805">Transcription regulation</keyword>
<evidence type="ECO:0000256" key="3">
    <source>
        <dbReference type="ARBA" id="ARBA00023015"/>
    </source>
</evidence>
<proteinExistence type="predicted"/>
<keyword evidence="1 6" id="KW-0597">Phosphoprotein</keyword>
<dbReference type="SUPFAM" id="SSF52172">
    <property type="entry name" value="CheY-like"/>
    <property type="match status" value="1"/>
</dbReference>
<dbReference type="GO" id="GO:0000160">
    <property type="term" value="P:phosphorelay signal transduction system"/>
    <property type="evidence" value="ECO:0007669"/>
    <property type="project" value="UniProtKB-KW"/>
</dbReference>
<feature type="domain" description="HTH luxR-type" evidence="7">
    <location>
        <begin position="138"/>
        <end position="203"/>
    </location>
</feature>
<dbReference type="PROSITE" id="PS50110">
    <property type="entry name" value="RESPONSE_REGULATORY"/>
    <property type="match status" value="1"/>
</dbReference>
<dbReference type="SMART" id="SM00421">
    <property type="entry name" value="HTH_LUXR"/>
    <property type="match status" value="1"/>
</dbReference>
<dbReference type="PANTHER" id="PTHR44688">
    <property type="entry name" value="DNA-BINDING TRANSCRIPTIONAL ACTIVATOR DEVR_DOSR"/>
    <property type="match status" value="1"/>
</dbReference>
<evidence type="ECO:0000259" key="7">
    <source>
        <dbReference type="PROSITE" id="PS50043"/>
    </source>
</evidence>
<evidence type="ECO:0000256" key="1">
    <source>
        <dbReference type="ARBA" id="ARBA00022553"/>
    </source>
</evidence>
<evidence type="ECO:0000256" key="6">
    <source>
        <dbReference type="PROSITE-ProRule" id="PRU00169"/>
    </source>
</evidence>
<accession>A0A9E5JTU0</accession>
<keyword evidence="2" id="KW-0902">Two-component regulatory system</keyword>
<protein>
    <submittedName>
        <fullName evidence="9">Response regulator transcription factor</fullName>
    </submittedName>
</protein>
<dbReference type="Gene3D" id="1.10.10.10">
    <property type="entry name" value="Winged helix-like DNA-binding domain superfamily/Winged helix DNA-binding domain"/>
    <property type="match status" value="1"/>
</dbReference>
<name>A0A9E5JTU0_9GAMM</name>